<dbReference type="Gene3D" id="3.60.21.10">
    <property type="match status" value="1"/>
</dbReference>
<dbReference type="InterPro" id="IPR029052">
    <property type="entry name" value="Metallo-depent_PP-like"/>
</dbReference>
<dbReference type="Pfam" id="PF02872">
    <property type="entry name" value="5_nucleotid_C"/>
    <property type="match status" value="1"/>
</dbReference>
<dbReference type="SUPFAM" id="SSF56300">
    <property type="entry name" value="Metallo-dependent phosphatases"/>
    <property type="match status" value="1"/>
</dbReference>
<evidence type="ECO:0000256" key="2">
    <source>
        <dbReference type="RuleBase" id="RU362119"/>
    </source>
</evidence>
<accession>A0ABT7DU92</accession>
<evidence type="ECO:0000256" key="1">
    <source>
        <dbReference type="ARBA" id="ARBA00022729"/>
    </source>
</evidence>
<keyword evidence="2" id="KW-0378">Hydrolase</keyword>
<organism evidence="5 6">
    <name type="scientific">Parachitinimonas caeni</name>
    <dbReference type="NCBI Taxonomy" id="3031301"/>
    <lineage>
        <taxon>Bacteria</taxon>
        <taxon>Pseudomonadati</taxon>
        <taxon>Pseudomonadota</taxon>
        <taxon>Betaproteobacteria</taxon>
        <taxon>Neisseriales</taxon>
        <taxon>Chitinibacteraceae</taxon>
        <taxon>Parachitinimonas</taxon>
    </lineage>
</organism>
<dbReference type="PRINTS" id="PR01607">
    <property type="entry name" value="APYRASEFAMLY"/>
</dbReference>
<evidence type="ECO:0000313" key="6">
    <source>
        <dbReference type="Proteomes" id="UP001172778"/>
    </source>
</evidence>
<evidence type="ECO:0000259" key="3">
    <source>
        <dbReference type="Pfam" id="PF00149"/>
    </source>
</evidence>
<dbReference type="Pfam" id="PF00149">
    <property type="entry name" value="Metallophos"/>
    <property type="match status" value="1"/>
</dbReference>
<evidence type="ECO:0000313" key="5">
    <source>
        <dbReference type="EMBL" id="MDK2123643.1"/>
    </source>
</evidence>
<keyword evidence="6" id="KW-1185">Reference proteome</keyword>
<sequence length="558" mass="59219">MKTIPLFALTTLSAALLAGCATTGGSTNPVPLKVIAFNDFHGNLKQPTGMVKVHDPADEAKIITVPGGGIELMSAKVKELRAKTPHSVVVSAGDLINASPLLSALFHDEPTIEAMNLLGLDINAVGNHEFDDGHKELTRMQVGGCHPTDPNSCKGQTGKFEGAKFRFLAANVVDKSTGNTLFPAYEVKTYDGIPVAFIGMTLKGTPGIVAPKGVEGLEFLDEAETVNKLIPELKAKGIEAIIVVVHEGGFQTGVLNDCKGISGAIVDIVNKLDKSVDFVISGHTHQPYNCAINGIPVTSAFQYGQMLTDIDLELDPVSRDIIKKKATNLVVDPKGAKDAVQTALISHYSPLAAVQENRVIGKVVAGGISRKPNAAGEAPLGDVIADGQLAATATADTGNAVIAFMNIGGIRADLVPLENGDVTYGQTFTVQPFGNSLVTMSLTGEQIDQILEQQWLNQPQPRILQVSAGFSYEYDDRKPAGERVEITSIKLNGKPIDPKASYRVTANAFLADGGDGFKAFKQGQNRLGGAQDLDAFEAFLKKSQPLTVGKQDRIIRVY</sequence>
<dbReference type="EMBL" id="JARRAF010000005">
    <property type="protein sequence ID" value="MDK2123643.1"/>
    <property type="molecule type" value="Genomic_DNA"/>
</dbReference>
<feature type="signal peptide" evidence="2">
    <location>
        <begin position="1"/>
        <end position="18"/>
    </location>
</feature>
<dbReference type="RefSeq" id="WP_284099941.1">
    <property type="nucleotide sequence ID" value="NZ_JARRAF010000005.1"/>
</dbReference>
<dbReference type="Proteomes" id="UP001172778">
    <property type="component" value="Unassembled WGS sequence"/>
</dbReference>
<dbReference type="PANTHER" id="PTHR11575">
    <property type="entry name" value="5'-NUCLEOTIDASE-RELATED"/>
    <property type="match status" value="1"/>
</dbReference>
<feature type="chain" id="PRO_5044997631" evidence="2">
    <location>
        <begin position="19"/>
        <end position="558"/>
    </location>
</feature>
<dbReference type="PANTHER" id="PTHR11575:SF24">
    <property type="entry name" value="5'-NUCLEOTIDASE"/>
    <property type="match status" value="1"/>
</dbReference>
<reference evidence="5" key="1">
    <citation type="submission" date="2023-03" db="EMBL/GenBank/DDBJ databases">
        <title>Chitinimonas shenzhenensis gen. nov., sp. nov., a novel member of family Burkholderiaceae isolated from activated sludge collected in Shen Zhen, China.</title>
        <authorList>
            <person name="Wang X."/>
        </authorList>
    </citation>
    <scope>NUCLEOTIDE SEQUENCE</scope>
    <source>
        <strain evidence="5">DQS-5</strain>
    </source>
</reference>
<dbReference type="InterPro" id="IPR004843">
    <property type="entry name" value="Calcineurin-like_PHP"/>
</dbReference>
<dbReference type="InterPro" id="IPR036907">
    <property type="entry name" value="5'-Nucleotdase_C_sf"/>
</dbReference>
<feature type="domain" description="5'-Nucleotidase C-terminal" evidence="4">
    <location>
        <begin position="360"/>
        <end position="522"/>
    </location>
</feature>
<name>A0ABT7DU92_9NEIS</name>
<proteinExistence type="inferred from homology"/>
<comment type="caution">
    <text evidence="5">The sequence shown here is derived from an EMBL/GenBank/DDBJ whole genome shotgun (WGS) entry which is preliminary data.</text>
</comment>
<dbReference type="InterPro" id="IPR006179">
    <property type="entry name" value="5_nucleotidase/apyrase"/>
</dbReference>
<keyword evidence="1 2" id="KW-0732">Signal</keyword>
<protein>
    <submittedName>
        <fullName evidence="5">Bifunctional metallophosphatase/5'-nucleotidase</fullName>
    </submittedName>
</protein>
<dbReference type="PROSITE" id="PS51257">
    <property type="entry name" value="PROKAR_LIPOPROTEIN"/>
    <property type="match status" value="1"/>
</dbReference>
<keyword evidence="2" id="KW-0547">Nucleotide-binding</keyword>
<evidence type="ECO:0000259" key="4">
    <source>
        <dbReference type="Pfam" id="PF02872"/>
    </source>
</evidence>
<dbReference type="InterPro" id="IPR008334">
    <property type="entry name" value="5'-Nucleotdase_C"/>
</dbReference>
<dbReference type="Gene3D" id="3.90.780.10">
    <property type="entry name" value="5'-Nucleotidase, C-terminal domain"/>
    <property type="match status" value="1"/>
</dbReference>
<feature type="domain" description="Calcineurin-like phosphoesterase" evidence="3">
    <location>
        <begin position="32"/>
        <end position="287"/>
    </location>
</feature>
<gene>
    <name evidence="5" type="ORF">PZA18_06240</name>
</gene>
<comment type="similarity">
    <text evidence="2">Belongs to the 5'-nucleotidase family.</text>
</comment>
<dbReference type="SUPFAM" id="SSF55816">
    <property type="entry name" value="5'-nucleotidase (syn. UDP-sugar hydrolase), C-terminal domain"/>
    <property type="match status" value="1"/>
</dbReference>